<protein>
    <submittedName>
        <fullName evidence="1">TniB family NTP-binding protein</fullName>
    </submittedName>
</protein>
<organism evidence="1 2">
    <name type="scientific">Pseudomonas ulcerans</name>
    <dbReference type="NCBI Taxonomy" id="3115852"/>
    <lineage>
        <taxon>Bacteria</taxon>
        <taxon>Pseudomonadati</taxon>
        <taxon>Pseudomonadota</taxon>
        <taxon>Gammaproteobacteria</taxon>
        <taxon>Pseudomonadales</taxon>
        <taxon>Pseudomonadaceae</taxon>
        <taxon>Pseudomonas</taxon>
    </lineage>
</organism>
<dbReference type="Pfam" id="PF05621">
    <property type="entry name" value="TniB"/>
    <property type="match status" value="1"/>
</dbReference>
<accession>A0ABU7I0Q7</accession>
<proteinExistence type="predicted"/>
<evidence type="ECO:0000313" key="2">
    <source>
        <dbReference type="Proteomes" id="UP001335100"/>
    </source>
</evidence>
<dbReference type="InterPro" id="IPR052026">
    <property type="entry name" value="ExeA_AAA_ATPase_DNA-bind"/>
</dbReference>
<comment type="caution">
    <text evidence="1">The sequence shown here is derived from an EMBL/GenBank/DDBJ whole genome shotgun (WGS) entry which is preliminary data.</text>
</comment>
<keyword evidence="2" id="KW-1185">Reference proteome</keyword>
<name>A0ABU7I0Q7_9PSED</name>
<dbReference type="PANTHER" id="PTHR35894:SF1">
    <property type="entry name" value="PHOSPHORIBULOKINASE _ URIDINE KINASE FAMILY"/>
    <property type="match status" value="1"/>
</dbReference>
<dbReference type="InterPro" id="IPR008868">
    <property type="entry name" value="TniB"/>
</dbReference>
<evidence type="ECO:0000313" key="1">
    <source>
        <dbReference type="EMBL" id="MEE1937355.1"/>
    </source>
</evidence>
<dbReference type="SUPFAM" id="SSF52540">
    <property type="entry name" value="P-loop containing nucleoside triphosphate hydrolases"/>
    <property type="match status" value="1"/>
</dbReference>
<reference evidence="1 2" key="1">
    <citation type="submission" date="2024-01" db="EMBL/GenBank/DDBJ databases">
        <title>Unpublished Manusciprt.</title>
        <authorList>
            <person name="Duman M."/>
            <person name="Valdes E.G."/>
            <person name="Ajmi N."/>
            <person name="Altun S."/>
            <person name="Saticioglu I.B."/>
        </authorList>
    </citation>
    <scope>NUCLEOTIDE SEQUENCE [LARGE SCALE GENOMIC DNA]</scope>
    <source>
        <strain evidence="1 2">148P</strain>
    </source>
</reference>
<gene>
    <name evidence="1" type="ORF">V0R50_29375</name>
</gene>
<dbReference type="Gene3D" id="3.40.50.300">
    <property type="entry name" value="P-loop containing nucleotide triphosphate hydrolases"/>
    <property type="match status" value="1"/>
</dbReference>
<dbReference type="EMBL" id="JAZDQJ010000059">
    <property type="protein sequence ID" value="MEE1937355.1"/>
    <property type="molecule type" value="Genomic_DNA"/>
</dbReference>
<dbReference type="PANTHER" id="PTHR35894">
    <property type="entry name" value="GENERAL SECRETION PATHWAY PROTEIN A-RELATED"/>
    <property type="match status" value="1"/>
</dbReference>
<sequence length="297" mass="33668">MTDYLHIAPKFRDVMFKNDDERILFMDSPRWIHYRAGAALLDILGGLLRKPERPRMPNLFAVGASNSGKTTILRRFMDSSGQSYISDDATSVRPVICVEIHKPDERELYNAILSEFWAPHNPTAPLSKLRHQAMHMMREARVRMLIVDEAHTINNGSPAKRMDTMNELKMLGNVMSISLVLVGTRTALQLLVLDAQYASRFKVVSLPAWSANAEFQRFLKSFESVLPLKNPSKIYSPELATLIHAISDGNTGNVEYLLRECAKEAIRNGSEVIDRELLEKNRCMRPTSTNGLQEQIL</sequence>
<dbReference type="Proteomes" id="UP001335100">
    <property type="component" value="Unassembled WGS sequence"/>
</dbReference>
<dbReference type="RefSeq" id="WP_330078010.1">
    <property type="nucleotide sequence ID" value="NZ_JAZDQJ010000059.1"/>
</dbReference>
<dbReference type="InterPro" id="IPR027417">
    <property type="entry name" value="P-loop_NTPase"/>
</dbReference>